<reference evidence="1 2" key="1">
    <citation type="submission" date="2019-03" db="EMBL/GenBank/DDBJ databases">
        <title>Freshwater and sediment microbial communities from various areas in North America, analyzing microbe dynamics in response to fracking.</title>
        <authorList>
            <person name="Lamendella R."/>
        </authorList>
    </citation>
    <scope>NUCLEOTIDE SEQUENCE [LARGE SCALE GENOMIC DNA]</scope>
    <source>
        <strain evidence="1 2">74A</strain>
    </source>
</reference>
<dbReference type="AlphaFoldDB" id="A0A4R2F6J6"/>
<proteinExistence type="predicted"/>
<accession>A0A4R2F6J6</accession>
<comment type="caution">
    <text evidence="1">The sequence shown here is derived from an EMBL/GenBank/DDBJ whole genome shotgun (WGS) entry which is preliminary data.</text>
</comment>
<dbReference type="EMBL" id="SLWF01000019">
    <property type="protein sequence ID" value="TCN82327.1"/>
    <property type="molecule type" value="Genomic_DNA"/>
</dbReference>
<gene>
    <name evidence="1" type="ORF">EDC91_11936</name>
</gene>
<evidence type="ECO:0000313" key="1">
    <source>
        <dbReference type="EMBL" id="TCN82327.1"/>
    </source>
</evidence>
<evidence type="ECO:0000313" key="2">
    <source>
        <dbReference type="Proteomes" id="UP000294832"/>
    </source>
</evidence>
<keyword evidence="2" id="KW-1185">Reference proteome</keyword>
<dbReference type="Proteomes" id="UP000294832">
    <property type="component" value="Unassembled WGS sequence"/>
</dbReference>
<protein>
    <submittedName>
        <fullName evidence="1">Uncharacterized protein</fullName>
    </submittedName>
</protein>
<organism evidence="1 2">
    <name type="scientific">Shewanella fodinae</name>
    <dbReference type="NCBI Taxonomy" id="552357"/>
    <lineage>
        <taxon>Bacteria</taxon>
        <taxon>Pseudomonadati</taxon>
        <taxon>Pseudomonadota</taxon>
        <taxon>Gammaproteobacteria</taxon>
        <taxon>Alteromonadales</taxon>
        <taxon>Shewanellaceae</taxon>
        <taxon>Shewanella</taxon>
    </lineage>
</organism>
<sequence>MLCPKIWALTDNATPATLCEWSTKKAEKLMFVIKW</sequence>
<name>A0A4R2F6J6_9GAMM</name>